<dbReference type="RefSeq" id="WP_089965528.1">
    <property type="nucleotide sequence ID" value="NZ_FNJM01000001.1"/>
</dbReference>
<dbReference type="PANTHER" id="PTHR37464">
    <property type="entry name" value="BLL2463 PROTEIN"/>
    <property type="match status" value="1"/>
</dbReference>
<dbReference type="InterPro" id="IPR002035">
    <property type="entry name" value="VWF_A"/>
</dbReference>
<name>A0A1H0MQJ0_9CLOT</name>
<dbReference type="STRING" id="94869.SAMN04488529_101542"/>
<dbReference type="AlphaFoldDB" id="A0A1H0MQJ0"/>
<dbReference type="InterPro" id="IPR024163">
    <property type="entry name" value="Aerotolerance_reg_N"/>
</dbReference>
<accession>A0A1H0MQJ0</accession>
<dbReference type="Gene3D" id="3.40.50.410">
    <property type="entry name" value="von Willebrand factor, type A domain"/>
    <property type="match status" value="1"/>
</dbReference>
<gene>
    <name evidence="3" type="ORF">SAMN04488529_101542</name>
</gene>
<evidence type="ECO:0000259" key="2">
    <source>
        <dbReference type="Pfam" id="PF13519"/>
    </source>
</evidence>
<keyword evidence="4" id="KW-1185">Reference proteome</keyword>
<dbReference type="SUPFAM" id="SSF53300">
    <property type="entry name" value="vWA-like"/>
    <property type="match status" value="1"/>
</dbReference>
<dbReference type="Pfam" id="PF13519">
    <property type="entry name" value="VWA_2"/>
    <property type="match status" value="1"/>
</dbReference>
<organism evidence="3 4">
    <name type="scientific">Clostridium gasigenes</name>
    <dbReference type="NCBI Taxonomy" id="94869"/>
    <lineage>
        <taxon>Bacteria</taxon>
        <taxon>Bacillati</taxon>
        <taxon>Bacillota</taxon>
        <taxon>Clostridia</taxon>
        <taxon>Eubacteriales</taxon>
        <taxon>Clostridiaceae</taxon>
        <taxon>Clostridium</taxon>
    </lineage>
</organism>
<reference evidence="3 4" key="1">
    <citation type="submission" date="2016-10" db="EMBL/GenBank/DDBJ databases">
        <authorList>
            <person name="de Groot N.N."/>
        </authorList>
    </citation>
    <scope>NUCLEOTIDE SEQUENCE [LARGE SCALE GENOMIC DNA]</scope>
    <source>
        <strain evidence="3 4">DSM 12272</strain>
    </source>
</reference>
<dbReference type="Proteomes" id="UP000198597">
    <property type="component" value="Unassembled WGS sequence"/>
</dbReference>
<evidence type="ECO:0000259" key="1">
    <source>
        <dbReference type="Pfam" id="PF07584"/>
    </source>
</evidence>
<feature type="domain" description="VWFA" evidence="2">
    <location>
        <begin position="90"/>
        <end position="177"/>
    </location>
</feature>
<evidence type="ECO:0000313" key="4">
    <source>
        <dbReference type="Proteomes" id="UP000198597"/>
    </source>
</evidence>
<feature type="domain" description="Aerotolerance regulator N-terminal" evidence="1">
    <location>
        <begin position="1"/>
        <end position="78"/>
    </location>
</feature>
<dbReference type="EMBL" id="FNJM01000001">
    <property type="protein sequence ID" value="SDO82713.1"/>
    <property type="molecule type" value="Genomic_DNA"/>
</dbReference>
<protein>
    <submittedName>
        <fullName evidence="3">von Willebrand factor type A domain-containing protein</fullName>
    </submittedName>
</protein>
<dbReference type="Pfam" id="PF07584">
    <property type="entry name" value="BatA"/>
    <property type="match status" value="1"/>
</dbReference>
<dbReference type="InterPro" id="IPR036465">
    <property type="entry name" value="vWFA_dom_sf"/>
</dbReference>
<dbReference type="PANTHER" id="PTHR37464:SF1">
    <property type="entry name" value="BLL2463 PROTEIN"/>
    <property type="match status" value="1"/>
</dbReference>
<evidence type="ECO:0000313" key="3">
    <source>
        <dbReference type="EMBL" id="SDO82713.1"/>
    </source>
</evidence>
<sequence length="595" mass="66315">MGFTSLWPLFLLITVPLLIMLYILKRKYKEEVISSSLLWKEVYKNTRATTPWEKFRKNIMFLLQLLILLLIIFALMKPFLKFGGESYKNVIIVLDNTASMSTIYNEKTRLENGKDLAKEFLNSAKDGTNAYIVNFDGSGNLLLSGEPSKDISTETINKITQSYGSGDINDVVSLVKAVGEGIGEEYETLIFTDKDVSLGDVNGKVVSLGNIGSNGSVDNISHKVIGENMKIIATVSNRGTGSYEGDFSLYNGDDLIKVETLSLAEGEKKTLSFELEQFKGEYLKGELSRKDINLEDNLYYHVIGNTKIKKVLIVTTENVFLEKAFGSIQNTEVFKTNDVSNLSAGDNYDLYVFDNVKPEVMPSKGSILFINPTSNNFFKVLEGGEIGEATAVQGELSNYLESIKFTLSKYGKLEVPYWGRGFLSVDESAIGFKGEFEGRQIAALTFDLHNSDLALKKEFPILIYELGEDLISSGMLYKSNFKCGEKVVAKGRSLDEELKVTYPNGEVLAIKSGDEIKEEKNLGLYKLNLGEEKELFSVNFPSEKESNTNSEVAGETESLSKVKGDLKRGINIEPFIILLAMLIVGYEWVMYKRGN</sequence>
<proteinExistence type="predicted"/>
<dbReference type="OrthoDB" id="9780136at2"/>